<evidence type="ECO:0008006" key="3">
    <source>
        <dbReference type="Google" id="ProtNLM"/>
    </source>
</evidence>
<dbReference type="Proteomes" id="UP001302429">
    <property type="component" value="Chromosome"/>
</dbReference>
<proteinExistence type="predicted"/>
<evidence type="ECO:0000313" key="1">
    <source>
        <dbReference type="EMBL" id="WOE73970.1"/>
    </source>
</evidence>
<accession>A0AA97I0P3</accession>
<sequence length="130" mass="14096">MHYNIKFSVLLLSCVLVAGCSDPEEEAAELINRDDGTLACALAGAEDFTRNCDVERVSNDDGNQMIFRHPDGGFRRFDVVTDGRALVSADGADEAKVTIVEDGLIEVQVEDDRYQLPARVADTATDTNAS</sequence>
<gene>
    <name evidence="1" type="ORF">RB602_08840</name>
</gene>
<evidence type="ECO:0000313" key="2">
    <source>
        <dbReference type="Proteomes" id="UP001302429"/>
    </source>
</evidence>
<reference evidence="1 2" key="1">
    <citation type="submission" date="2023-10" db="EMBL/GenBank/DDBJ databases">
        <title>Complete genome sequence of a Sphingomonadaceae bacterium.</title>
        <authorList>
            <person name="Yan C."/>
        </authorList>
    </citation>
    <scope>NUCLEOTIDE SEQUENCE [LARGE SCALE GENOMIC DNA]</scope>
    <source>
        <strain evidence="1 2">SCSIO 66989</strain>
    </source>
</reference>
<dbReference type="AlphaFoldDB" id="A0AA97I0P3"/>
<name>A0AA97I0P3_9SPHN</name>
<dbReference type="KEGG" id="acoa:RB602_08840"/>
<dbReference type="RefSeq" id="WP_317080201.1">
    <property type="nucleotide sequence ID" value="NZ_CP136594.1"/>
</dbReference>
<organism evidence="1 2">
    <name type="scientific">Alterisphingorhabdus coralli</name>
    <dbReference type="NCBI Taxonomy" id="3071408"/>
    <lineage>
        <taxon>Bacteria</taxon>
        <taxon>Pseudomonadati</taxon>
        <taxon>Pseudomonadota</taxon>
        <taxon>Alphaproteobacteria</taxon>
        <taxon>Sphingomonadales</taxon>
        <taxon>Sphingomonadaceae</taxon>
        <taxon>Alterisphingorhabdus (ex Yan et al. 2024)</taxon>
    </lineage>
</organism>
<keyword evidence="2" id="KW-1185">Reference proteome</keyword>
<protein>
    <recommendedName>
        <fullName evidence="3">Lipoprotein</fullName>
    </recommendedName>
</protein>
<dbReference type="PROSITE" id="PS51257">
    <property type="entry name" value="PROKAR_LIPOPROTEIN"/>
    <property type="match status" value="1"/>
</dbReference>
<dbReference type="EMBL" id="CP136594">
    <property type="protein sequence ID" value="WOE73970.1"/>
    <property type="molecule type" value="Genomic_DNA"/>
</dbReference>